<dbReference type="GO" id="GO:0010038">
    <property type="term" value="P:response to metal ion"/>
    <property type="evidence" value="ECO:0007669"/>
    <property type="project" value="InterPro"/>
</dbReference>
<reference evidence="2" key="1">
    <citation type="submission" date="2020-11" db="EMBL/GenBank/DDBJ databases">
        <title>Novosphingobium aureum sp. nov., a marine bacterium isolated from sediment of a salt flat.</title>
        <authorList>
            <person name="Yoo Y."/>
            <person name="Kim J.-J."/>
        </authorList>
    </citation>
    <scope>NUCLEOTIDE SEQUENCE</scope>
    <source>
        <strain evidence="2">YJ-S2-02</strain>
    </source>
</reference>
<gene>
    <name evidence="2" type="ORF">I5E68_00220</name>
</gene>
<dbReference type="SUPFAM" id="SSF54913">
    <property type="entry name" value="GlnB-like"/>
    <property type="match status" value="1"/>
</dbReference>
<comment type="caution">
    <text evidence="2">The sequence shown here is derived from an EMBL/GenBank/DDBJ whole genome shotgun (WGS) entry which is preliminary data.</text>
</comment>
<dbReference type="Proteomes" id="UP000617634">
    <property type="component" value="Unassembled WGS sequence"/>
</dbReference>
<dbReference type="PANTHER" id="PTHR23419">
    <property type="entry name" value="DIVALENT CATION TOLERANCE CUTA-RELATED"/>
    <property type="match status" value="1"/>
</dbReference>
<dbReference type="InterPro" id="IPR011322">
    <property type="entry name" value="N-reg_PII-like_a/b"/>
</dbReference>
<keyword evidence="3" id="KW-1185">Reference proteome</keyword>
<accession>A0A931H995</accession>
<sequence length="102" mass="11031">MGWCPFPDEAAALAALGTLLREGLVACGNVIPGMTSVFVWQDEIQTAREVGVLFKTRTDLLDRAVSRLAQLHPYEEPAVLGWHCDAGAPQTLAWLSALAPRT</sequence>
<organism evidence="2 3">
    <name type="scientific">Novosphingobium aureum</name>
    <dbReference type="NCBI Taxonomy" id="2792964"/>
    <lineage>
        <taxon>Bacteria</taxon>
        <taxon>Pseudomonadati</taxon>
        <taxon>Pseudomonadota</taxon>
        <taxon>Alphaproteobacteria</taxon>
        <taxon>Sphingomonadales</taxon>
        <taxon>Sphingomonadaceae</taxon>
        <taxon>Novosphingobium</taxon>
    </lineage>
</organism>
<proteinExistence type="inferred from homology"/>
<evidence type="ECO:0000313" key="3">
    <source>
        <dbReference type="Proteomes" id="UP000617634"/>
    </source>
</evidence>
<name>A0A931H995_9SPHN</name>
<evidence type="ECO:0000256" key="1">
    <source>
        <dbReference type="ARBA" id="ARBA00010169"/>
    </source>
</evidence>
<dbReference type="GO" id="GO:0005507">
    <property type="term" value="F:copper ion binding"/>
    <property type="evidence" value="ECO:0007669"/>
    <property type="project" value="TreeGrafter"/>
</dbReference>
<dbReference type="InterPro" id="IPR004323">
    <property type="entry name" value="Ion_tolerance_CutA"/>
</dbReference>
<dbReference type="Pfam" id="PF03091">
    <property type="entry name" value="CutA1"/>
    <property type="match status" value="1"/>
</dbReference>
<dbReference type="InterPro" id="IPR015867">
    <property type="entry name" value="N-reg_PII/ATP_PRibTrfase_C"/>
</dbReference>
<protein>
    <submittedName>
        <fullName evidence="2">Divalent-cation tolerance protein CutA</fullName>
    </submittedName>
</protein>
<dbReference type="EMBL" id="JADZGI010000001">
    <property type="protein sequence ID" value="MBH0111373.1"/>
    <property type="molecule type" value="Genomic_DNA"/>
</dbReference>
<dbReference type="Gene3D" id="3.30.70.120">
    <property type="match status" value="1"/>
</dbReference>
<comment type="similarity">
    <text evidence="1">Belongs to the CutA family.</text>
</comment>
<dbReference type="PANTHER" id="PTHR23419:SF8">
    <property type="entry name" value="FI09726P"/>
    <property type="match status" value="1"/>
</dbReference>
<dbReference type="AlphaFoldDB" id="A0A931H995"/>
<evidence type="ECO:0000313" key="2">
    <source>
        <dbReference type="EMBL" id="MBH0111373.1"/>
    </source>
</evidence>